<dbReference type="Gene3D" id="1.10.8.10">
    <property type="entry name" value="DNA helicase RuvA subunit, C-terminal domain"/>
    <property type="match status" value="1"/>
</dbReference>
<evidence type="ECO:0000313" key="11">
    <source>
        <dbReference type="EMBL" id="CCA67045.1"/>
    </source>
</evidence>
<feature type="region of interest" description="Disordered" evidence="8">
    <location>
        <begin position="38"/>
        <end position="61"/>
    </location>
</feature>
<dbReference type="SUPFAM" id="SSF52058">
    <property type="entry name" value="L domain-like"/>
    <property type="match status" value="1"/>
</dbReference>
<dbReference type="Proteomes" id="UP000007148">
    <property type="component" value="Unassembled WGS sequence"/>
</dbReference>
<dbReference type="InterPro" id="IPR030217">
    <property type="entry name" value="NXF_fam"/>
</dbReference>
<dbReference type="PROSITE" id="PS50177">
    <property type="entry name" value="NTF2_DOMAIN"/>
    <property type="match status" value="1"/>
</dbReference>
<dbReference type="GO" id="GO:0003723">
    <property type="term" value="F:RNA binding"/>
    <property type="evidence" value="ECO:0007669"/>
    <property type="project" value="TreeGrafter"/>
</dbReference>
<dbReference type="OrthoDB" id="25872at2759"/>
<dbReference type="InterPro" id="IPR009060">
    <property type="entry name" value="UBA-like_sf"/>
</dbReference>
<evidence type="ECO:0000259" key="9">
    <source>
        <dbReference type="PROSITE" id="PS50177"/>
    </source>
</evidence>
<dbReference type="InterPro" id="IPR018222">
    <property type="entry name" value="Nuclear_transport_factor_2_euk"/>
</dbReference>
<dbReference type="Gene3D" id="3.10.450.50">
    <property type="match status" value="1"/>
</dbReference>
<evidence type="ECO:0000259" key="10">
    <source>
        <dbReference type="PROSITE" id="PS51281"/>
    </source>
</evidence>
<dbReference type="InterPro" id="IPR032675">
    <property type="entry name" value="LRR_dom_sf"/>
</dbReference>
<dbReference type="PANTHER" id="PTHR10662">
    <property type="entry name" value="NUCLEAR RNA EXPORT FACTOR"/>
    <property type="match status" value="1"/>
</dbReference>
<keyword evidence="5" id="KW-0677">Repeat</keyword>
<dbReference type="CDD" id="cd14342">
    <property type="entry name" value="UBA_TAP-C"/>
    <property type="match status" value="1"/>
</dbReference>
<protein>
    <submittedName>
        <fullName evidence="11">Related to mRNA export factor mex67</fullName>
    </submittedName>
</protein>
<name>G4T6V2_SERID</name>
<proteinExistence type="inferred from homology"/>
<dbReference type="EMBL" id="CAFZ01000009">
    <property type="protein sequence ID" value="CCA67045.1"/>
    <property type="molecule type" value="Genomic_DNA"/>
</dbReference>
<evidence type="ECO:0000256" key="1">
    <source>
        <dbReference type="ARBA" id="ARBA00004123"/>
    </source>
</evidence>
<evidence type="ECO:0000313" key="12">
    <source>
        <dbReference type="Proteomes" id="UP000007148"/>
    </source>
</evidence>
<dbReference type="eggNOG" id="KOG3763">
    <property type="taxonomic scope" value="Eukaryota"/>
</dbReference>
<dbReference type="Pfam" id="PF03943">
    <property type="entry name" value="TAP_C"/>
    <property type="match status" value="1"/>
</dbReference>
<dbReference type="AlphaFoldDB" id="G4T6V2"/>
<comment type="subcellular location">
    <subcellularLocation>
        <location evidence="1">Nucleus</location>
    </subcellularLocation>
</comment>
<dbReference type="SUPFAM" id="SSF46934">
    <property type="entry name" value="UBA-like"/>
    <property type="match status" value="1"/>
</dbReference>
<dbReference type="InterPro" id="IPR002075">
    <property type="entry name" value="NTF2_dom"/>
</dbReference>
<dbReference type="PANTHER" id="PTHR10662:SF22">
    <property type="entry name" value="NUCLEAR RNA EXPORT FACTOR 1"/>
    <property type="match status" value="1"/>
</dbReference>
<dbReference type="InParanoid" id="G4T6V2"/>
<keyword evidence="12" id="KW-1185">Reference proteome</keyword>
<keyword evidence="7" id="KW-0539">Nucleus</keyword>
<evidence type="ECO:0000256" key="2">
    <source>
        <dbReference type="ARBA" id="ARBA00009285"/>
    </source>
</evidence>
<accession>G4T6V2</accession>
<evidence type="ECO:0000256" key="3">
    <source>
        <dbReference type="ARBA" id="ARBA00022448"/>
    </source>
</evidence>
<dbReference type="Gene3D" id="3.80.10.10">
    <property type="entry name" value="Ribonuclease Inhibitor"/>
    <property type="match status" value="1"/>
</dbReference>
<evidence type="ECO:0000256" key="4">
    <source>
        <dbReference type="ARBA" id="ARBA00022614"/>
    </source>
</evidence>
<dbReference type="PROSITE" id="PS51281">
    <property type="entry name" value="TAP_C"/>
    <property type="match status" value="1"/>
</dbReference>
<keyword evidence="3" id="KW-0813">Transport</keyword>
<evidence type="ECO:0000256" key="7">
    <source>
        <dbReference type="ARBA" id="ARBA00023242"/>
    </source>
</evidence>
<gene>
    <name evidence="11" type="ORF">PIIN_00882</name>
</gene>
<comment type="caution">
    <text evidence="11">The sequence shown here is derived from an EMBL/GenBank/DDBJ whole genome shotgun (WGS) entry which is preliminary data.</text>
</comment>
<comment type="similarity">
    <text evidence="2">Belongs to the NXF family.</text>
</comment>
<organism evidence="11 12">
    <name type="scientific">Serendipita indica (strain DSM 11827)</name>
    <name type="common">Root endophyte fungus</name>
    <name type="synonym">Piriformospora indica</name>
    <dbReference type="NCBI Taxonomy" id="1109443"/>
    <lineage>
        <taxon>Eukaryota</taxon>
        <taxon>Fungi</taxon>
        <taxon>Dikarya</taxon>
        <taxon>Basidiomycota</taxon>
        <taxon>Agaricomycotina</taxon>
        <taxon>Agaricomycetes</taxon>
        <taxon>Sebacinales</taxon>
        <taxon>Serendipitaceae</taxon>
        <taxon>Serendipita</taxon>
    </lineage>
</organism>
<dbReference type="SUPFAM" id="SSF54427">
    <property type="entry name" value="NTF2-like"/>
    <property type="match status" value="1"/>
</dbReference>
<feature type="region of interest" description="Disordered" evidence="8">
    <location>
        <begin position="80"/>
        <end position="107"/>
    </location>
</feature>
<dbReference type="GO" id="GO:0005634">
    <property type="term" value="C:nucleus"/>
    <property type="evidence" value="ECO:0007669"/>
    <property type="project" value="UniProtKB-SubCell"/>
</dbReference>
<dbReference type="STRING" id="1109443.G4T6V2"/>
<keyword evidence="4" id="KW-0433">Leucine-rich repeat</keyword>
<dbReference type="FunCoup" id="G4T6V2">
    <property type="interactions" value="254"/>
</dbReference>
<keyword evidence="6" id="KW-0509">mRNA transport</keyword>
<feature type="compositionally biased region" description="Low complexity" evidence="8">
    <location>
        <begin position="80"/>
        <end position="90"/>
    </location>
</feature>
<dbReference type="HOGENOM" id="CLU_024991_0_0_1"/>
<dbReference type="Pfam" id="PF22602">
    <property type="entry name" value="NXF_NTF2"/>
    <property type="match status" value="1"/>
</dbReference>
<sequence>MSASLPVTPQRPRTIPTVSAPRRNVAGQLLKKTGLIRGNGEDVSMKEASSSKPQHRSMRSRTTMQAKAMEAVKGKAASMAMQRSSASAARGETPPTTRGPVTSRIPKRPVASEASVVETWKKVVSKRYNAQNLFLNLDNLAVDEDLAKAKITITKTRESREVHVIMKIASQLDPPPITISIANNGFDGSVIFGALNRWLPNVVNLSLIGNKVRSYRDMEIFGGPKWILKKLREIILLENPLHETAVTDGKVELYRNEIARKFPSLEILDNIPLPHIKYGVAPTTPRVPLVPQPARSFPTPMRPSAVAPEIGAFISNFLESFLDKFDNSRPSLHTVYTPQSTFSFSYDSTIPPQARQRGFMYKMPNQRKLDWKAWHGAGSRNLMKTHNSLQDARDKLYTGADDIVVGLSTLPTTKHIVTEGEKFVLDVMQLDVGAGPQLLVTVHGEFVEEPGTIDGIRSFDRTLVLAPAPDNSVAKINGWEAVVISDQLNIRAYSSHDSWTIGPLLTQQEEAEAVISAGPSQTRSENPSAAMSDVTGSGPGEVLHPLLVDLADSQRAAMTQLKAMTGLNYQYAMMCLEANGWDIAQAKSNFDELVNSIPPQLPPEAWIES</sequence>
<reference evidence="11 12" key="1">
    <citation type="journal article" date="2011" name="PLoS Pathog.">
        <title>Endophytic Life Strategies Decoded by Genome and Transcriptome Analyses of the Mutualistic Root Symbiont Piriformospora indica.</title>
        <authorList>
            <person name="Zuccaro A."/>
            <person name="Lahrmann U."/>
            <person name="Guldener U."/>
            <person name="Langen G."/>
            <person name="Pfiffi S."/>
            <person name="Biedenkopf D."/>
            <person name="Wong P."/>
            <person name="Samans B."/>
            <person name="Grimm C."/>
            <person name="Basiewicz M."/>
            <person name="Murat C."/>
            <person name="Martin F."/>
            <person name="Kogel K.H."/>
        </authorList>
    </citation>
    <scope>NUCLEOTIDE SEQUENCE [LARGE SCALE GENOMIC DNA]</scope>
    <source>
        <strain evidence="11 12">DSM 11827</strain>
    </source>
</reference>
<dbReference type="InterPro" id="IPR032710">
    <property type="entry name" value="NTF2-like_dom_sf"/>
</dbReference>
<feature type="domain" description="NTF2" evidence="9">
    <location>
        <begin position="313"/>
        <end position="490"/>
    </location>
</feature>
<evidence type="ECO:0000256" key="6">
    <source>
        <dbReference type="ARBA" id="ARBA00022816"/>
    </source>
</evidence>
<dbReference type="GO" id="GO:0016973">
    <property type="term" value="P:poly(A)+ mRNA export from nucleus"/>
    <property type="evidence" value="ECO:0007669"/>
    <property type="project" value="TreeGrafter"/>
</dbReference>
<evidence type="ECO:0000256" key="5">
    <source>
        <dbReference type="ARBA" id="ARBA00022737"/>
    </source>
</evidence>
<evidence type="ECO:0000256" key="8">
    <source>
        <dbReference type="SAM" id="MobiDB-lite"/>
    </source>
</evidence>
<dbReference type="SMART" id="SM00804">
    <property type="entry name" value="TAP_C"/>
    <property type="match status" value="1"/>
</dbReference>
<feature type="domain" description="TAP-C" evidence="10">
    <location>
        <begin position="552"/>
        <end position="609"/>
    </location>
</feature>
<dbReference type="InterPro" id="IPR005637">
    <property type="entry name" value="TAP_C_dom"/>
</dbReference>
<dbReference type="OMA" id="YGGHEAW"/>